<reference evidence="8" key="1">
    <citation type="submission" date="2015-09" db="EMBL/GenBank/DDBJ databases">
        <title>Scylla olivacea transcriptome.</title>
        <authorList>
            <person name="Ikhwanuddin M."/>
        </authorList>
    </citation>
    <scope>NUCLEOTIDE SEQUENCE</scope>
</reference>
<evidence type="ECO:0000256" key="5">
    <source>
        <dbReference type="SAM" id="MobiDB-lite"/>
    </source>
</evidence>
<feature type="region of interest" description="Disordered" evidence="5">
    <location>
        <begin position="340"/>
        <end position="415"/>
    </location>
</feature>
<evidence type="ECO:0000256" key="6">
    <source>
        <dbReference type="SAM" id="Phobius"/>
    </source>
</evidence>
<dbReference type="GO" id="GO:0050848">
    <property type="term" value="P:regulation of calcium-mediated signaling"/>
    <property type="evidence" value="ECO:0007669"/>
    <property type="project" value="TreeGrafter"/>
</dbReference>
<dbReference type="InterPro" id="IPR001414">
    <property type="entry name" value="GPR143"/>
</dbReference>
<comment type="subcellular location">
    <subcellularLocation>
        <location evidence="1">Membrane</location>
    </subcellularLocation>
</comment>
<protein>
    <recommendedName>
        <fullName evidence="7">G-protein coupled receptors family 1 profile domain-containing protein</fullName>
    </recommendedName>
</protein>
<dbReference type="InterPro" id="IPR017452">
    <property type="entry name" value="GPCR_Rhodpsn_7TM"/>
</dbReference>
<dbReference type="GO" id="GO:0035240">
    <property type="term" value="F:dopamine binding"/>
    <property type="evidence" value="ECO:0007669"/>
    <property type="project" value="InterPro"/>
</dbReference>
<evidence type="ECO:0000256" key="3">
    <source>
        <dbReference type="ARBA" id="ARBA00022989"/>
    </source>
</evidence>
<keyword evidence="3 6" id="KW-1133">Transmembrane helix</keyword>
<evidence type="ECO:0000259" key="7">
    <source>
        <dbReference type="PROSITE" id="PS50262"/>
    </source>
</evidence>
<dbReference type="PANTHER" id="PTHR15177">
    <property type="entry name" value="G-PROTEIN COUPLED RECEPTOR 143"/>
    <property type="match status" value="1"/>
</dbReference>
<dbReference type="Pfam" id="PF02101">
    <property type="entry name" value="Ocular_alb"/>
    <property type="match status" value="1"/>
</dbReference>
<dbReference type="EMBL" id="GDRN01103144">
    <property type="protein sequence ID" value="JAI58133.1"/>
    <property type="molecule type" value="Transcribed_RNA"/>
</dbReference>
<dbReference type="SUPFAM" id="SSF81321">
    <property type="entry name" value="Family A G protein-coupled receptor-like"/>
    <property type="match status" value="1"/>
</dbReference>
<feature type="compositionally biased region" description="Basic and acidic residues" evidence="5">
    <location>
        <begin position="403"/>
        <end position="415"/>
    </location>
</feature>
<dbReference type="GO" id="GO:0035643">
    <property type="term" value="F:L-DOPA receptor activity"/>
    <property type="evidence" value="ECO:0007669"/>
    <property type="project" value="TreeGrafter"/>
</dbReference>
<keyword evidence="4 6" id="KW-0472">Membrane</keyword>
<dbReference type="GO" id="GO:0005886">
    <property type="term" value="C:plasma membrane"/>
    <property type="evidence" value="ECO:0007669"/>
    <property type="project" value="TreeGrafter"/>
</dbReference>
<evidence type="ECO:0000256" key="1">
    <source>
        <dbReference type="ARBA" id="ARBA00004370"/>
    </source>
</evidence>
<feature type="transmembrane region" description="Helical" evidence="6">
    <location>
        <begin position="253"/>
        <end position="278"/>
    </location>
</feature>
<accession>A0A0P4VRS0</accession>
<keyword evidence="2 6" id="KW-0812">Transmembrane</keyword>
<dbReference type="PRINTS" id="PR00965">
    <property type="entry name" value="OCULARALBNSM"/>
</dbReference>
<dbReference type="GO" id="GO:0072544">
    <property type="term" value="F:L-DOPA binding"/>
    <property type="evidence" value="ECO:0007669"/>
    <property type="project" value="InterPro"/>
</dbReference>
<feature type="transmembrane region" description="Helical" evidence="6">
    <location>
        <begin position="284"/>
        <end position="308"/>
    </location>
</feature>
<feature type="transmembrane region" description="Helical" evidence="6">
    <location>
        <begin position="160"/>
        <end position="182"/>
    </location>
</feature>
<feature type="transmembrane region" description="Helical" evidence="6">
    <location>
        <begin position="202"/>
        <end position="224"/>
    </location>
</feature>
<dbReference type="GO" id="GO:0032438">
    <property type="term" value="P:melanosome organization"/>
    <property type="evidence" value="ECO:0007669"/>
    <property type="project" value="TreeGrafter"/>
</dbReference>
<dbReference type="AlphaFoldDB" id="A0A0P4VRS0"/>
<evidence type="ECO:0000256" key="4">
    <source>
        <dbReference type="ARBA" id="ARBA00023136"/>
    </source>
</evidence>
<organism evidence="8">
    <name type="scientific">Scylla olivacea</name>
    <name type="common">Orange mud crab</name>
    <name type="synonym">Cancer olivacea</name>
    <dbReference type="NCBI Taxonomy" id="85551"/>
    <lineage>
        <taxon>Eukaryota</taxon>
        <taxon>Metazoa</taxon>
        <taxon>Ecdysozoa</taxon>
        <taxon>Arthropoda</taxon>
        <taxon>Crustacea</taxon>
        <taxon>Multicrustacea</taxon>
        <taxon>Malacostraca</taxon>
        <taxon>Eumalacostraca</taxon>
        <taxon>Eucarida</taxon>
        <taxon>Decapoda</taxon>
        <taxon>Pleocyemata</taxon>
        <taxon>Brachyura</taxon>
        <taxon>Eubrachyura</taxon>
        <taxon>Portunoidea</taxon>
        <taxon>Portunidae</taxon>
        <taxon>Portuninae</taxon>
        <taxon>Scylla</taxon>
    </lineage>
</organism>
<dbReference type="GO" id="GO:0072545">
    <property type="term" value="F:L-tyrosine binding"/>
    <property type="evidence" value="ECO:0007669"/>
    <property type="project" value="InterPro"/>
</dbReference>
<dbReference type="Gene3D" id="1.20.1070.10">
    <property type="entry name" value="Rhodopsin 7-helix transmembrane proteins"/>
    <property type="match status" value="1"/>
</dbReference>
<dbReference type="PANTHER" id="PTHR15177:SF2">
    <property type="entry name" value="G-PROTEIN COUPLED RECEPTOR 143"/>
    <property type="match status" value="1"/>
</dbReference>
<evidence type="ECO:0000313" key="8">
    <source>
        <dbReference type="EMBL" id="JAI58132.1"/>
    </source>
</evidence>
<feature type="transmembrane region" description="Helical" evidence="6">
    <location>
        <begin position="117"/>
        <end position="139"/>
    </location>
</feature>
<sequence length="415" mass="46382">MASPTIESLCCVTVNSDFSKGFLQDFQSVPYNSVSVVAAACGICGAVFQLLSRSGDTIDPHSHARMGGGGRFLRTRGWLIIKWLAFADMMASLGILIRSASWLGDDTFGSGPDDSTMGKSFCIVSSSMIHYFYTATYLWSLLYALDVKLVMDGKRVDRRLYHLVAWTIPLALCLMGMLLLYLPDLNCHSNSVNPYLRFLPNYMSTFLPIVAVMIANPILYRLAFSRVEQQIMSMQGRFTHTERRVVDGLKRKFLAINGVFYLCWLPNVLNGIILWTAWDHLPKSVILVVWYLMAVLNPLQAVFNSMVYRRWDGSFSMSLPECLRRLCCCLRPAPPPPAVVLAATQRSPDGDSSEDEGEIKGAGIKRHSPLSASFSRGERTPLLMSSSYGQQVTPPPSAPPLSHYEEHDLWRDRGK</sequence>
<dbReference type="PROSITE" id="PS50262">
    <property type="entry name" value="G_PROTEIN_RECEP_F1_2"/>
    <property type="match status" value="1"/>
</dbReference>
<feature type="compositionally biased region" description="Polar residues" evidence="5">
    <location>
        <begin position="383"/>
        <end position="392"/>
    </location>
</feature>
<feature type="transmembrane region" description="Helical" evidence="6">
    <location>
        <begin position="79"/>
        <end position="97"/>
    </location>
</feature>
<name>A0A0P4VRS0_SCYOL</name>
<proteinExistence type="predicted"/>
<evidence type="ECO:0000256" key="2">
    <source>
        <dbReference type="ARBA" id="ARBA00022692"/>
    </source>
</evidence>
<feature type="domain" description="G-protein coupled receptors family 1 profile" evidence="7">
    <location>
        <begin position="163"/>
        <end position="308"/>
    </location>
</feature>
<feature type="transmembrane region" description="Helical" evidence="6">
    <location>
        <begin position="29"/>
        <end position="51"/>
    </location>
</feature>
<dbReference type="EMBL" id="GDRN01103145">
    <property type="protein sequence ID" value="JAI58132.1"/>
    <property type="molecule type" value="Transcribed_RNA"/>
</dbReference>